<dbReference type="PROSITE" id="PS50041">
    <property type="entry name" value="C_TYPE_LECTIN_2"/>
    <property type="match status" value="1"/>
</dbReference>
<dbReference type="InterPro" id="IPR018378">
    <property type="entry name" value="C-type_lectin_CS"/>
</dbReference>
<dbReference type="Pfam" id="PF00059">
    <property type="entry name" value="Lectin_C"/>
    <property type="match status" value="1"/>
</dbReference>
<evidence type="ECO:0000313" key="6">
    <source>
        <dbReference type="RefSeq" id="XP_006869057.1"/>
    </source>
</evidence>
<dbReference type="InterPro" id="IPR016186">
    <property type="entry name" value="C-type_lectin-like/link_sf"/>
</dbReference>
<dbReference type="InterPro" id="IPR001304">
    <property type="entry name" value="C-type_lectin-like"/>
</dbReference>
<dbReference type="GeneID" id="102841882"/>
<dbReference type="InterPro" id="IPR016187">
    <property type="entry name" value="CTDL_fold"/>
</dbReference>
<dbReference type="PROSITE" id="PS00615">
    <property type="entry name" value="C_TYPE_LECTIN_1"/>
    <property type="match status" value="1"/>
</dbReference>
<evidence type="ECO:0000259" key="4">
    <source>
        <dbReference type="PROSITE" id="PS50041"/>
    </source>
</evidence>
<accession>A0A9B0WVS0</accession>
<dbReference type="Proteomes" id="UP000504623">
    <property type="component" value="Unplaced"/>
</dbReference>
<keyword evidence="5" id="KW-1185">Reference proteome</keyword>
<name>A0A9B0WVS0_CHRAS</name>
<keyword evidence="3" id="KW-0812">Transmembrane</keyword>
<dbReference type="InterPro" id="IPR050111">
    <property type="entry name" value="C-type_lectin/snaclec_domain"/>
</dbReference>
<evidence type="ECO:0000256" key="1">
    <source>
        <dbReference type="ARBA" id="ARBA00022734"/>
    </source>
</evidence>
<proteinExistence type="predicted"/>
<dbReference type="AlphaFoldDB" id="A0A9B0WVS0"/>
<dbReference type="GO" id="GO:0030246">
    <property type="term" value="F:carbohydrate binding"/>
    <property type="evidence" value="ECO:0007669"/>
    <property type="project" value="UniProtKB-KW"/>
</dbReference>
<keyword evidence="1" id="KW-0430">Lectin</keyword>
<sequence>MEEMGEPNEPGSHEEKVTFWGQSFTDKDLRLLRTYHSRNLPGCLSRISLPLLLLLVSLGLFFVLLVTMQVQSTSSQKQLEDIQQKLTWMNASLASLCHPCSWNWELFQKKCYFISSRKTTWQASVSACQDQGGQLVIINSVEEQKFLTTWNARRDKRIWIGLSDLHSEGTWHWVDNTVLKLSFWVEGEPNNLGEEDCVELYNPGWNDNQCTAENLWVCEKPSAPCTGL</sequence>
<feature type="transmembrane region" description="Helical" evidence="3">
    <location>
        <begin position="47"/>
        <end position="68"/>
    </location>
</feature>
<evidence type="ECO:0000256" key="3">
    <source>
        <dbReference type="SAM" id="Phobius"/>
    </source>
</evidence>
<gene>
    <name evidence="6" type="primary">LOC102841882</name>
</gene>
<keyword evidence="3" id="KW-0472">Membrane</keyword>
<organism evidence="5 6">
    <name type="scientific">Chrysochloris asiatica</name>
    <name type="common">Cape golden mole</name>
    <dbReference type="NCBI Taxonomy" id="185453"/>
    <lineage>
        <taxon>Eukaryota</taxon>
        <taxon>Metazoa</taxon>
        <taxon>Chordata</taxon>
        <taxon>Craniata</taxon>
        <taxon>Vertebrata</taxon>
        <taxon>Euteleostomi</taxon>
        <taxon>Mammalia</taxon>
        <taxon>Eutheria</taxon>
        <taxon>Afrotheria</taxon>
        <taxon>Chrysochloridae</taxon>
        <taxon>Chrysochlorinae</taxon>
        <taxon>Chrysochloris</taxon>
    </lineage>
</organism>
<keyword evidence="3" id="KW-1133">Transmembrane helix</keyword>
<dbReference type="CDD" id="cd03590">
    <property type="entry name" value="CLECT_DC-SIGN_like"/>
    <property type="match status" value="1"/>
</dbReference>
<evidence type="ECO:0000313" key="5">
    <source>
        <dbReference type="Proteomes" id="UP000504623"/>
    </source>
</evidence>
<dbReference type="SMART" id="SM00034">
    <property type="entry name" value="CLECT"/>
    <property type="match status" value="1"/>
</dbReference>
<feature type="domain" description="C-type lectin" evidence="4">
    <location>
        <begin position="107"/>
        <end position="219"/>
    </location>
</feature>
<dbReference type="Gene3D" id="3.10.100.10">
    <property type="entry name" value="Mannose-Binding Protein A, subunit A"/>
    <property type="match status" value="1"/>
</dbReference>
<keyword evidence="2" id="KW-1015">Disulfide bond</keyword>
<dbReference type="PANTHER" id="PTHR22803">
    <property type="entry name" value="MANNOSE, PHOSPHOLIPASE, LECTIN RECEPTOR RELATED"/>
    <property type="match status" value="1"/>
</dbReference>
<reference evidence="6" key="1">
    <citation type="submission" date="2025-08" db="UniProtKB">
        <authorList>
            <consortium name="RefSeq"/>
        </authorList>
    </citation>
    <scope>IDENTIFICATION</scope>
    <source>
        <tissue evidence="6">Spleen</tissue>
    </source>
</reference>
<dbReference type="OrthoDB" id="8950604at2759"/>
<protein>
    <submittedName>
        <fullName evidence="6">CD209 antigen-like protein 2-like</fullName>
    </submittedName>
</protein>
<dbReference type="RefSeq" id="XP_006869057.1">
    <property type="nucleotide sequence ID" value="XM_006868995.1"/>
</dbReference>
<dbReference type="InterPro" id="IPR033989">
    <property type="entry name" value="CD209-like_CTLD"/>
</dbReference>
<dbReference type="SUPFAM" id="SSF56436">
    <property type="entry name" value="C-type lectin-like"/>
    <property type="match status" value="1"/>
</dbReference>
<evidence type="ECO:0000256" key="2">
    <source>
        <dbReference type="ARBA" id="ARBA00023157"/>
    </source>
</evidence>